<dbReference type="KEGG" id="egt:105972429"/>
<reference evidence="2 3" key="1">
    <citation type="journal article" date="2013" name="Proc. Natl. Acad. Sci. U.S.A.">
        <title>Fine-scale variation in meiotic recombination in Mimulus inferred from population shotgun sequencing.</title>
        <authorList>
            <person name="Hellsten U."/>
            <person name="Wright K.M."/>
            <person name="Jenkins J."/>
            <person name="Shu S."/>
            <person name="Yuan Y."/>
            <person name="Wessler S.R."/>
            <person name="Schmutz J."/>
            <person name="Willis J.H."/>
            <person name="Rokhsar D.S."/>
        </authorList>
    </citation>
    <scope>NUCLEOTIDE SEQUENCE [LARGE SCALE GENOMIC DNA]</scope>
    <source>
        <strain evidence="3">cv. DUN x IM62</strain>
    </source>
</reference>
<dbReference type="InterPro" id="IPR011990">
    <property type="entry name" value="TPR-like_helical_dom_sf"/>
</dbReference>
<sequence length="283" mass="30877">MLLRSSSAPILNPWLPISASGSGSSPEPDTLPQLKRTPSLCLTTSFEEFSGRITPKKLVFDSESKDPLNSRKSSKLPATPKPSKIIREKRGGHDAAVAEMEKMSQTLVVGGGGGSRGGGSGGRGSSDGSGSGQQDPGNWNGREITDAYYETMIESNPGNPLLLANYAKFLKEVKRDFRKAEEYCGRAILANPNDGNVLSLYADLIWLTHKDADRAESYFDRAVKTDPDDCYVMASYARFLWDAEDEEDEKEEAGKNLYEAEISNAPSNFFHDNSHWPPFAAAS</sequence>
<feature type="compositionally biased region" description="Gly residues" evidence="1">
    <location>
        <begin position="109"/>
        <end position="131"/>
    </location>
</feature>
<feature type="region of interest" description="Disordered" evidence="1">
    <location>
        <begin position="107"/>
        <end position="141"/>
    </location>
</feature>
<dbReference type="PANTHER" id="PTHR26312">
    <property type="entry name" value="TETRATRICOPEPTIDE REPEAT PROTEIN 5"/>
    <property type="match status" value="1"/>
</dbReference>
<protein>
    <submittedName>
        <fullName evidence="2">Uncharacterized protein</fullName>
    </submittedName>
</protein>
<dbReference type="Gene3D" id="1.25.40.10">
    <property type="entry name" value="Tetratricopeptide repeat domain"/>
    <property type="match status" value="1"/>
</dbReference>
<evidence type="ECO:0000313" key="2">
    <source>
        <dbReference type="EMBL" id="EYU24640.1"/>
    </source>
</evidence>
<dbReference type="AlphaFoldDB" id="A0A022QDR2"/>
<proteinExistence type="predicted"/>
<evidence type="ECO:0000313" key="3">
    <source>
        <dbReference type="Proteomes" id="UP000030748"/>
    </source>
</evidence>
<feature type="region of interest" description="Disordered" evidence="1">
    <location>
        <begin position="1"/>
        <end position="38"/>
    </location>
</feature>
<evidence type="ECO:0000256" key="1">
    <source>
        <dbReference type="SAM" id="MobiDB-lite"/>
    </source>
</evidence>
<name>A0A022QDR2_ERYGU</name>
<dbReference type="Proteomes" id="UP000030748">
    <property type="component" value="Unassembled WGS sequence"/>
</dbReference>
<dbReference type="PANTHER" id="PTHR26312:SF168">
    <property type="entry name" value="OS06G0606700 PROTEIN"/>
    <property type="match status" value="1"/>
</dbReference>
<dbReference type="OrthoDB" id="439046at2759"/>
<keyword evidence="3" id="KW-1185">Reference proteome</keyword>
<organism evidence="2 3">
    <name type="scientific">Erythranthe guttata</name>
    <name type="common">Yellow monkey flower</name>
    <name type="synonym">Mimulus guttatus</name>
    <dbReference type="NCBI Taxonomy" id="4155"/>
    <lineage>
        <taxon>Eukaryota</taxon>
        <taxon>Viridiplantae</taxon>
        <taxon>Streptophyta</taxon>
        <taxon>Embryophyta</taxon>
        <taxon>Tracheophyta</taxon>
        <taxon>Spermatophyta</taxon>
        <taxon>Magnoliopsida</taxon>
        <taxon>eudicotyledons</taxon>
        <taxon>Gunneridae</taxon>
        <taxon>Pentapetalae</taxon>
        <taxon>asterids</taxon>
        <taxon>lamiids</taxon>
        <taxon>Lamiales</taxon>
        <taxon>Phrymaceae</taxon>
        <taxon>Erythranthe</taxon>
    </lineage>
</organism>
<dbReference type="EMBL" id="KI632119">
    <property type="protein sequence ID" value="EYU24640.1"/>
    <property type="molecule type" value="Genomic_DNA"/>
</dbReference>
<gene>
    <name evidence="2" type="ORF">MIMGU_mgv1a011374mg</name>
</gene>
<dbReference type="PhylomeDB" id="A0A022QDR2"/>
<dbReference type="SUPFAM" id="SSF48452">
    <property type="entry name" value="TPR-like"/>
    <property type="match status" value="1"/>
</dbReference>
<dbReference type="eggNOG" id="ENOG502QVY8">
    <property type="taxonomic scope" value="Eukaryota"/>
</dbReference>
<feature type="compositionally biased region" description="Basic and acidic residues" evidence="1">
    <location>
        <begin position="58"/>
        <end position="69"/>
    </location>
</feature>
<dbReference type="OMA" id="MRETEPR"/>
<feature type="region of interest" description="Disordered" evidence="1">
    <location>
        <begin position="53"/>
        <end position="94"/>
    </location>
</feature>
<accession>A0A022QDR2</accession>